<dbReference type="RefSeq" id="WP_345144288.1">
    <property type="nucleotide sequence ID" value="NZ_BAABAT010000089.1"/>
</dbReference>
<dbReference type="EMBL" id="BAABAT010000089">
    <property type="protein sequence ID" value="GAA4264011.1"/>
    <property type="molecule type" value="Genomic_DNA"/>
</dbReference>
<dbReference type="InterPro" id="IPR010310">
    <property type="entry name" value="T7SS_ESAT-6-like"/>
</dbReference>
<keyword evidence="2" id="KW-1185">Reference proteome</keyword>
<evidence type="ECO:0000313" key="2">
    <source>
        <dbReference type="Proteomes" id="UP001500620"/>
    </source>
</evidence>
<reference evidence="2" key="1">
    <citation type="journal article" date="2019" name="Int. J. Syst. Evol. Microbiol.">
        <title>The Global Catalogue of Microorganisms (GCM) 10K type strain sequencing project: providing services to taxonomists for standard genome sequencing and annotation.</title>
        <authorList>
            <consortium name="The Broad Institute Genomics Platform"/>
            <consortium name="The Broad Institute Genome Sequencing Center for Infectious Disease"/>
            <person name="Wu L."/>
            <person name="Ma J."/>
        </authorList>
    </citation>
    <scope>NUCLEOTIDE SEQUENCE [LARGE SCALE GENOMIC DNA]</scope>
    <source>
        <strain evidence="2">JCM 17441</strain>
    </source>
</reference>
<evidence type="ECO:0000313" key="1">
    <source>
        <dbReference type="EMBL" id="GAA4264011.1"/>
    </source>
</evidence>
<accession>A0ABP8DVZ0</accession>
<dbReference type="SUPFAM" id="SSF140453">
    <property type="entry name" value="EsxAB dimer-like"/>
    <property type="match status" value="1"/>
</dbReference>
<sequence>MATYTVDLSDIADASAQLQAVTARLEQAMSDLQTKVNQFVVENKGQAIDNYGEVQQKWNQGLHQVREGTAQATDVLRMIGENYEAGDRHGAALFVA</sequence>
<name>A0ABP8DVZ0_9ACTN</name>
<organism evidence="1 2">
    <name type="scientific">Dactylosporangium darangshiense</name>
    <dbReference type="NCBI Taxonomy" id="579108"/>
    <lineage>
        <taxon>Bacteria</taxon>
        <taxon>Bacillati</taxon>
        <taxon>Actinomycetota</taxon>
        <taxon>Actinomycetes</taxon>
        <taxon>Micromonosporales</taxon>
        <taxon>Micromonosporaceae</taxon>
        <taxon>Dactylosporangium</taxon>
    </lineage>
</organism>
<evidence type="ECO:0008006" key="3">
    <source>
        <dbReference type="Google" id="ProtNLM"/>
    </source>
</evidence>
<protein>
    <recommendedName>
        <fullName evidence="3">ESAT-6-like protein</fullName>
    </recommendedName>
</protein>
<comment type="caution">
    <text evidence="1">The sequence shown here is derived from an EMBL/GenBank/DDBJ whole genome shotgun (WGS) entry which is preliminary data.</text>
</comment>
<dbReference type="Gene3D" id="1.10.287.1060">
    <property type="entry name" value="ESAT-6-like"/>
    <property type="match status" value="1"/>
</dbReference>
<dbReference type="Pfam" id="PF06013">
    <property type="entry name" value="WXG100"/>
    <property type="match status" value="1"/>
</dbReference>
<dbReference type="InterPro" id="IPR036689">
    <property type="entry name" value="ESAT-6-like_sf"/>
</dbReference>
<gene>
    <name evidence="1" type="ORF">GCM10022255_113740</name>
</gene>
<dbReference type="Proteomes" id="UP001500620">
    <property type="component" value="Unassembled WGS sequence"/>
</dbReference>
<proteinExistence type="predicted"/>